<reference evidence="7" key="1">
    <citation type="submission" date="2020-10" db="EMBL/GenBank/DDBJ databases">
        <authorList>
            <person name="Gilroy R."/>
        </authorList>
    </citation>
    <scope>NUCLEOTIDE SEQUENCE</scope>
    <source>
        <strain evidence="7">B1-3475</strain>
    </source>
</reference>
<dbReference type="PANTHER" id="PTHR10363:SF2">
    <property type="entry name" value="BLEOMYCIN HYDROLASE"/>
    <property type="match status" value="1"/>
</dbReference>
<dbReference type="GO" id="GO:0009636">
    <property type="term" value="P:response to toxic substance"/>
    <property type="evidence" value="ECO:0007669"/>
    <property type="project" value="TreeGrafter"/>
</dbReference>
<feature type="active site" evidence="5">
    <location>
        <position position="384"/>
    </location>
</feature>
<dbReference type="Proteomes" id="UP000823617">
    <property type="component" value="Unassembled WGS sequence"/>
</dbReference>
<keyword evidence="3 4" id="KW-0788">Thiol protease</keyword>
<dbReference type="InterPro" id="IPR004134">
    <property type="entry name" value="Peptidase_C1B"/>
</dbReference>
<dbReference type="Pfam" id="PF03051">
    <property type="entry name" value="Peptidase_C1_2"/>
    <property type="match status" value="1"/>
</dbReference>
<keyword evidence="6" id="KW-0732">Signal</keyword>
<keyword evidence="2 4" id="KW-0378">Hydrolase</keyword>
<dbReference type="InterPro" id="IPR038765">
    <property type="entry name" value="Papain-like_cys_pep_sf"/>
</dbReference>
<dbReference type="GO" id="GO:0070005">
    <property type="term" value="F:cysteine-type aminopeptidase activity"/>
    <property type="evidence" value="ECO:0007669"/>
    <property type="project" value="InterPro"/>
</dbReference>
<evidence type="ECO:0000313" key="8">
    <source>
        <dbReference type="Proteomes" id="UP000823617"/>
    </source>
</evidence>
<feature type="signal peptide" evidence="6">
    <location>
        <begin position="1"/>
        <end position="20"/>
    </location>
</feature>
<feature type="chain" id="PRO_5039375479" description="Aminopeptidase" evidence="6">
    <location>
        <begin position="21"/>
        <end position="461"/>
    </location>
</feature>
<comment type="similarity">
    <text evidence="4">Belongs to the peptidase C1 family.</text>
</comment>
<accession>A0A9D9HJ62</accession>
<evidence type="ECO:0000256" key="4">
    <source>
        <dbReference type="PIRNR" id="PIRNR005700"/>
    </source>
</evidence>
<dbReference type="GO" id="GO:0043418">
    <property type="term" value="P:homocysteine catabolic process"/>
    <property type="evidence" value="ECO:0007669"/>
    <property type="project" value="TreeGrafter"/>
</dbReference>
<feature type="active site" evidence="5">
    <location>
        <position position="406"/>
    </location>
</feature>
<name>A0A9D9HJ62_9BACT</name>
<evidence type="ECO:0000313" key="7">
    <source>
        <dbReference type="EMBL" id="MBO8454814.1"/>
    </source>
</evidence>
<dbReference type="SUPFAM" id="SSF54001">
    <property type="entry name" value="Cysteine proteinases"/>
    <property type="match status" value="1"/>
</dbReference>
<feature type="active site" evidence="5">
    <location>
        <position position="89"/>
    </location>
</feature>
<dbReference type="PANTHER" id="PTHR10363">
    <property type="entry name" value="BLEOMYCIN HYDROLASE"/>
    <property type="match status" value="1"/>
</dbReference>
<dbReference type="GO" id="GO:0005737">
    <property type="term" value="C:cytoplasm"/>
    <property type="evidence" value="ECO:0007669"/>
    <property type="project" value="TreeGrafter"/>
</dbReference>
<sequence length="461" mass="53000">MKRLIYAALAATLATTAVSAQSLDDALVTEIRGSFAHTPENKALQNAISNNSSFRELALDRSTQGSIDHYFRYRAEVSGITDQKQSGRCWMFTSMNVLRPSVMRKFNISEFDFSHSFCYFWDMFEKSNLFLENVIATADKDIIMDRDVAFWFRDPVNDGGVWNSFFNIAGKYGVVPAEVMPETAHSEKTSGMVSVLNELLRKEGWTIRQMIASGASEADARAYKTDSMKKVYRILALCLGEPPVEFEWRYQTRDNKIMTLRSTPEDFFRSIIPENYDVDSYIMVMNDPTRPYYKVYEIENYRNTYEGINWRYLNLPVEELKAAALASIKNNEPLYASCDISRYYNPETGIADPQMYDYEALFGVDFEMDDKKARIMTRQSGSAHAMTLIAVDTDSNDVPVKWQFENSWGPSAGHDGYYTFTDSWFDDYMFRMVINRAYLSEKALKAAAAKPVMLPAWDYMF</sequence>
<dbReference type="InterPro" id="IPR000169">
    <property type="entry name" value="Pept_cys_AS"/>
</dbReference>
<evidence type="ECO:0000256" key="1">
    <source>
        <dbReference type="ARBA" id="ARBA00022670"/>
    </source>
</evidence>
<gene>
    <name evidence="7" type="ORF">IAC08_00200</name>
</gene>
<evidence type="ECO:0000256" key="6">
    <source>
        <dbReference type="SAM" id="SignalP"/>
    </source>
</evidence>
<dbReference type="AlphaFoldDB" id="A0A9D9HJ62"/>
<comment type="caution">
    <text evidence="7">The sequence shown here is derived from an EMBL/GenBank/DDBJ whole genome shotgun (WGS) entry which is preliminary data.</text>
</comment>
<evidence type="ECO:0000256" key="5">
    <source>
        <dbReference type="PIRSR" id="PIRSR005700-1"/>
    </source>
</evidence>
<protein>
    <recommendedName>
        <fullName evidence="4">Aminopeptidase</fullName>
    </recommendedName>
</protein>
<dbReference type="PROSITE" id="PS00139">
    <property type="entry name" value="THIOL_PROTEASE_CYS"/>
    <property type="match status" value="1"/>
</dbReference>
<evidence type="ECO:0000256" key="2">
    <source>
        <dbReference type="ARBA" id="ARBA00022801"/>
    </source>
</evidence>
<dbReference type="EMBL" id="JADIMK010000003">
    <property type="protein sequence ID" value="MBO8454814.1"/>
    <property type="molecule type" value="Genomic_DNA"/>
</dbReference>
<proteinExistence type="inferred from homology"/>
<reference evidence="7" key="2">
    <citation type="journal article" date="2021" name="PeerJ">
        <title>Extensive microbial diversity within the chicken gut microbiome revealed by metagenomics and culture.</title>
        <authorList>
            <person name="Gilroy R."/>
            <person name="Ravi A."/>
            <person name="Getino M."/>
            <person name="Pursley I."/>
            <person name="Horton D.L."/>
            <person name="Alikhan N.F."/>
            <person name="Baker D."/>
            <person name="Gharbi K."/>
            <person name="Hall N."/>
            <person name="Watson M."/>
            <person name="Adriaenssens E.M."/>
            <person name="Foster-Nyarko E."/>
            <person name="Jarju S."/>
            <person name="Secka A."/>
            <person name="Antonio M."/>
            <person name="Oren A."/>
            <person name="Chaudhuri R.R."/>
            <person name="La Ragione R."/>
            <person name="Hildebrand F."/>
            <person name="Pallen M.J."/>
        </authorList>
    </citation>
    <scope>NUCLEOTIDE SEQUENCE</scope>
    <source>
        <strain evidence="7">B1-3475</strain>
    </source>
</reference>
<keyword evidence="4" id="KW-0031">Aminopeptidase</keyword>
<organism evidence="7 8">
    <name type="scientific">Candidatus Cryptobacteroides intestinigallinarum</name>
    <dbReference type="NCBI Taxonomy" id="2840767"/>
    <lineage>
        <taxon>Bacteria</taxon>
        <taxon>Pseudomonadati</taxon>
        <taxon>Bacteroidota</taxon>
        <taxon>Bacteroidia</taxon>
        <taxon>Bacteroidales</taxon>
        <taxon>Candidatus Cryptobacteroides</taxon>
    </lineage>
</organism>
<dbReference type="PIRSF" id="PIRSF005700">
    <property type="entry name" value="PepC"/>
    <property type="match status" value="1"/>
</dbReference>
<dbReference type="GO" id="GO:0006508">
    <property type="term" value="P:proteolysis"/>
    <property type="evidence" value="ECO:0007669"/>
    <property type="project" value="UniProtKB-KW"/>
</dbReference>
<dbReference type="Gene3D" id="3.90.70.10">
    <property type="entry name" value="Cysteine proteinases"/>
    <property type="match status" value="1"/>
</dbReference>
<keyword evidence="1 4" id="KW-0645">Protease</keyword>
<evidence type="ECO:0000256" key="3">
    <source>
        <dbReference type="ARBA" id="ARBA00022807"/>
    </source>
</evidence>